<reference evidence="2 3" key="1">
    <citation type="journal article" date="2016" name="Nat. Commun.">
        <title>Thousands of microbial genomes shed light on interconnected biogeochemical processes in an aquifer system.</title>
        <authorList>
            <person name="Anantharaman K."/>
            <person name="Brown C.T."/>
            <person name="Hug L.A."/>
            <person name="Sharon I."/>
            <person name="Castelle C.J."/>
            <person name="Probst A.J."/>
            <person name="Thomas B.C."/>
            <person name="Singh A."/>
            <person name="Wilkins M.J."/>
            <person name="Karaoz U."/>
            <person name="Brodie E.L."/>
            <person name="Williams K.H."/>
            <person name="Hubbard S.S."/>
            <person name="Banfield J.F."/>
        </authorList>
    </citation>
    <scope>NUCLEOTIDE SEQUENCE [LARGE SCALE GENOMIC DNA]</scope>
</reference>
<gene>
    <name evidence="2" type="ORF">A2572_01510</name>
</gene>
<dbReference type="Proteomes" id="UP000179237">
    <property type="component" value="Unassembled WGS sequence"/>
</dbReference>
<accession>A0A1F5FVP3</accession>
<sequence length="290" mass="33515">MRDFRIQALIDLWKTIYKREIGVFELLNYLSYWLLPGKVKTLKANKFFDLKDFYLLKKIIFNLGKKDPAWFPRLIEPSTLGIRGWEYGHLFLKTKFAGKKILDVGPGSSRLPRFLADLGAKVTMLDMDKPLEATKLKKASNLKFVLGDMTKMNFSNNSFDIVICISAIEHVDMKGVSFYKSKEYKRRALLAIKEMVRVLKPDGTFYLTTDFYLKQQQGDKWKYSKNKIRGAFEIGFLKKMISSMNGAGIVFDSKPEYGTKLLVNGVNRANYRGRYFTTYAFSGKKAESLR</sequence>
<comment type="caution">
    <text evidence="2">The sequence shown here is derived from an EMBL/GenBank/DDBJ whole genome shotgun (WGS) entry which is preliminary data.</text>
</comment>
<evidence type="ECO:0000313" key="3">
    <source>
        <dbReference type="Proteomes" id="UP000179237"/>
    </source>
</evidence>
<dbReference type="AlphaFoldDB" id="A0A1F5FVP3"/>
<evidence type="ECO:0000259" key="1">
    <source>
        <dbReference type="Pfam" id="PF08241"/>
    </source>
</evidence>
<dbReference type="PANTHER" id="PTHR42912:SF85">
    <property type="entry name" value="METHYLTRANSFERASE TYPE 11"/>
    <property type="match status" value="1"/>
</dbReference>
<feature type="domain" description="Methyltransferase type 11" evidence="1">
    <location>
        <begin position="102"/>
        <end position="207"/>
    </location>
</feature>
<proteinExistence type="predicted"/>
<organism evidence="2 3">
    <name type="scientific">Candidatus Collierbacteria bacterium RIFOXYD1_FULL_40_9</name>
    <dbReference type="NCBI Taxonomy" id="1817731"/>
    <lineage>
        <taxon>Bacteria</taxon>
        <taxon>Candidatus Collieribacteriota</taxon>
    </lineage>
</organism>
<dbReference type="InterPro" id="IPR050508">
    <property type="entry name" value="Methyltransf_Superfamily"/>
</dbReference>
<protein>
    <recommendedName>
        <fullName evidence="1">Methyltransferase type 11 domain-containing protein</fullName>
    </recommendedName>
</protein>
<evidence type="ECO:0000313" key="2">
    <source>
        <dbReference type="EMBL" id="OGD83679.1"/>
    </source>
</evidence>
<dbReference type="SUPFAM" id="SSF53335">
    <property type="entry name" value="S-adenosyl-L-methionine-dependent methyltransferases"/>
    <property type="match status" value="1"/>
</dbReference>
<dbReference type="PANTHER" id="PTHR42912">
    <property type="entry name" value="METHYLTRANSFERASE"/>
    <property type="match status" value="1"/>
</dbReference>
<dbReference type="InterPro" id="IPR029063">
    <property type="entry name" value="SAM-dependent_MTases_sf"/>
</dbReference>
<name>A0A1F5FVP3_9BACT</name>
<dbReference type="GO" id="GO:0008757">
    <property type="term" value="F:S-adenosylmethionine-dependent methyltransferase activity"/>
    <property type="evidence" value="ECO:0007669"/>
    <property type="project" value="InterPro"/>
</dbReference>
<dbReference type="EMBL" id="MFAQ01000011">
    <property type="protein sequence ID" value="OGD83679.1"/>
    <property type="molecule type" value="Genomic_DNA"/>
</dbReference>
<dbReference type="CDD" id="cd02440">
    <property type="entry name" value="AdoMet_MTases"/>
    <property type="match status" value="1"/>
</dbReference>
<dbReference type="Gene3D" id="3.40.50.150">
    <property type="entry name" value="Vaccinia Virus protein VP39"/>
    <property type="match status" value="1"/>
</dbReference>
<dbReference type="InterPro" id="IPR013216">
    <property type="entry name" value="Methyltransf_11"/>
</dbReference>
<dbReference type="Pfam" id="PF08241">
    <property type="entry name" value="Methyltransf_11"/>
    <property type="match status" value="1"/>
</dbReference>